<gene>
    <name evidence="10" type="ORF">DIZ78_07965</name>
</gene>
<feature type="transmembrane region" description="Helical" evidence="8">
    <location>
        <begin position="285"/>
        <end position="302"/>
    </location>
</feature>
<dbReference type="GO" id="GO:0005886">
    <property type="term" value="C:plasma membrane"/>
    <property type="evidence" value="ECO:0007669"/>
    <property type="project" value="UniProtKB-SubCell"/>
</dbReference>
<dbReference type="Proteomes" id="UP000254771">
    <property type="component" value="Unassembled WGS sequence"/>
</dbReference>
<evidence type="ECO:0000256" key="7">
    <source>
        <dbReference type="RuleBase" id="RU000320"/>
    </source>
</evidence>
<feature type="transmembrane region" description="Helical" evidence="8">
    <location>
        <begin position="457"/>
        <end position="480"/>
    </location>
</feature>
<feature type="transmembrane region" description="Helical" evidence="8">
    <location>
        <begin position="206"/>
        <end position="229"/>
    </location>
</feature>
<sequence>MTPLDELLLFSGLTLVLLLLLGRFSYAGKIATVFYAGQLLFLAKMADRIADGAIMTFSLQAELFGQQMSWRYDALSWFFAVITLGAGLLSSWYASGEWGERFRRRGGNLWLLHVALAANVFSMLILLGSGDLLALFIGWELVSWASFLLMTVAGGRAIQAAMRYITYAMSGAMAILAGIVLLWSHAGGLQYGQIIDVMPQLSQAQVWLLVALFGAGFAVKMGLLPFHLWQAAAYAETPGPGAAFFGAISARMGLYAIILVLVQLIGLARLSELTIPFTFLDMRDFWAWIAVLTIILPTYTALRQTDARYLLAWHGIGQGGYMLLGVVLGDALGSAGGLLHVFNYATNQAVLFFAVFAVMFRTGTADLNKLGGLITRMPISFFAMLVGIIGLAGLPPMNGFVSKWFVYRSLMVEGEPLLFLGAIIGTLGTILSVYKLIHNTFLGQLRVEHVEVREAPWSMVVPMIILMLLIFATGVAPGLVLDWVALVQSAVGLPVVENTLGGIELASGSLDMLWVVGVLFAGFGIGALLFYSGGRTRQVHQLDNYAGGHFLTAETRYHYSDNFYAGLMHLIRPWYRGSFVWLESTLGSLLGIAASLMQRLYGALHPSIYLLVTVVVTLTWVLL</sequence>
<dbReference type="Pfam" id="PF00361">
    <property type="entry name" value="Proton_antipo_M"/>
    <property type="match status" value="1"/>
</dbReference>
<evidence type="ECO:0000256" key="5">
    <source>
        <dbReference type="ARBA" id="ARBA00023002"/>
    </source>
</evidence>
<organism evidence="10 11">
    <name type="scientific">endosymbiont of Escarpia spicata</name>
    <dbReference type="NCBI Taxonomy" id="2200908"/>
    <lineage>
        <taxon>Bacteria</taxon>
        <taxon>Pseudomonadati</taxon>
        <taxon>Pseudomonadota</taxon>
        <taxon>Gammaproteobacteria</taxon>
        <taxon>sulfur-oxidizing symbionts</taxon>
    </lineage>
</organism>
<dbReference type="PANTHER" id="PTHR42682">
    <property type="entry name" value="HYDROGENASE-4 COMPONENT F"/>
    <property type="match status" value="1"/>
</dbReference>
<dbReference type="InterPro" id="IPR003918">
    <property type="entry name" value="NADH_UbQ_OxRdtase"/>
</dbReference>
<dbReference type="GO" id="GO:0008137">
    <property type="term" value="F:NADH dehydrogenase (ubiquinone) activity"/>
    <property type="evidence" value="ECO:0007669"/>
    <property type="project" value="InterPro"/>
</dbReference>
<keyword evidence="6 8" id="KW-0472">Membrane</keyword>
<evidence type="ECO:0000256" key="2">
    <source>
        <dbReference type="ARBA" id="ARBA00022475"/>
    </source>
</evidence>
<name>A0A370DPH9_9GAMM</name>
<proteinExistence type="predicted"/>
<dbReference type="PANTHER" id="PTHR42682:SF4">
    <property type="entry name" value="NADH-UBIQUINONE_PLASTOQUINONE"/>
    <property type="match status" value="1"/>
</dbReference>
<feature type="transmembrane region" description="Helical" evidence="8">
    <location>
        <begin position="133"/>
        <end position="152"/>
    </location>
</feature>
<keyword evidence="3 7" id="KW-0812">Transmembrane</keyword>
<protein>
    <submittedName>
        <fullName evidence="10">NADH dehydrogenase subunit</fullName>
    </submittedName>
</protein>
<reference evidence="10 11" key="1">
    <citation type="journal article" date="2018" name="ISME J.">
        <title>Endosymbiont genomes yield clues of tubeworm success.</title>
        <authorList>
            <person name="Li Y."/>
            <person name="Liles M.R."/>
            <person name="Halanych K.M."/>
        </authorList>
    </citation>
    <scope>NUCLEOTIDE SEQUENCE [LARGE SCALE GENOMIC DNA]</scope>
    <source>
        <strain evidence="10">A1462</strain>
    </source>
</reference>
<feature type="transmembrane region" description="Helical" evidence="8">
    <location>
        <begin position="107"/>
        <end position="127"/>
    </location>
</feature>
<feature type="transmembrane region" description="Helical" evidence="8">
    <location>
        <begin position="74"/>
        <end position="95"/>
    </location>
</feature>
<evidence type="ECO:0000313" key="11">
    <source>
        <dbReference type="Proteomes" id="UP000254771"/>
    </source>
</evidence>
<dbReference type="PRINTS" id="PR01437">
    <property type="entry name" value="NUOXDRDTASE4"/>
</dbReference>
<dbReference type="InterPro" id="IPR001750">
    <property type="entry name" value="ND/Mrp_TM"/>
</dbReference>
<feature type="transmembrane region" description="Helical" evidence="8">
    <location>
        <begin position="341"/>
        <end position="361"/>
    </location>
</feature>
<keyword evidence="11" id="KW-1185">Reference proteome</keyword>
<comment type="subcellular location">
    <subcellularLocation>
        <location evidence="1">Cell membrane</location>
        <topology evidence="1">Multi-pass membrane protein</topology>
    </subcellularLocation>
    <subcellularLocation>
        <location evidence="7">Membrane</location>
        <topology evidence="7">Multi-pass membrane protein</topology>
    </subcellularLocation>
</comment>
<dbReference type="GO" id="GO:0042773">
    <property type="term" value="P:ATP synthesis coupled electron transport"/>
    <property type="evidence" value="ECO:0007669"/>
    <property type="project" value="InterPro"/>
</dbReference>
<keyword evidence="4 8" id="KW-1133">Transmembrane helix</keyword>
<feature type="transmembrane region" description="Helical" evidence="8">
    <location>
        <begin position="373"/>
        <end position="397"/>
    </location>
</feature>
<dbReference type="GO" id="GO:0016491">
    <property type="term" value="F:oxidoreductase activity"/>
    <property type="evidence" value="ECO:0007669"/>
    <property type="project" value="UniProtKB-KW"/>
</dbReference>
<feature type="transmembrane region" description="Helical" evidence="8">
    <location>
        <begin position="512"/>
        <end position="531"/>
    </location>
</feature>
<evidence type="ECO:0000256" key="8">
    <source>
        <dbReference type="SAM" id="Phobius"/>
    </source>
</evidence>
<evidence type="ECO:0000313" key="10">
    <source>
        <dbReference type="EMBL" id="RDH86816.1"/>
    </source>
</evidence>
<keyword evidence="5" id="KW-0560">Oxidoreductase</keyword>
<keyword evidence="2" id="KW-1003">Cell membrane</keyword>
<evidence type="ECO:0000256" key="3">
    <source>
        <dbReference type="ARBA" id="ARBA00022692"/>
    </source>
</evidence>
<comment type="caution">
    <text evidence="10">The sequence shown here is derived from an EMBL/GenBank/DDBJ whole genome shotgun (WGS) entry which is preliminary data.</text>
</comment>
<feature type="transmembrane region" description="Helical" evidence="8">
    <location>
        <begin position="164"/>
        <end position="186"/>
    </location>
</feature>
<feature type="transmembrane region" description="Helical" evidence="8">
    <location>
        <begin position="417"/>
        <end position="437"/>
    </location>
</feature>
<feature type="transmembrane region" description="Helical" evidence="8">
    <location>
        <begin position="309"/>
        <end position="329"/>
    </location>
</feature>
<evidence type="ECO:0000256" key="1">
    <source>
        <dbReference type="ARBA" id="ARBA00004651"/>
    </source>
</evidence>
<dbReference type="AlphaFoldDB" id="A0A370DPH9"/>
<dbReference type="InterPro" id="IPR052175">
    <property type="entry name" value="ComplexI-like_HydComp"/>
</dbReference>
<evidence type="ECO:0000259" key="9">
    <source>
        <dbReference type="Pfam" id="PF00361"/>
    </source>
</evidence>
<feature type="domain" description="NADH:quinone oxidoreductase/Mrp antiporter transmembrane" evidence="9">
    <location>
        <begin position="129"/>
        <end position="419"/>
    </location>
</feature>
<evidence type="ECO:0000256" key="6">
    <source>
        <dbReference type="ARBA" id="ARBA00023136"/>
    </source>
</evidence>
<evidence type="ECO:0000256" key="4">
    <source>
        <dbReference type="ARBA" id="ARBA00022989"/>
    </source>
</evidence>
<dbReference type="EMBL" id="QFXE01000008">
    <property type="protein sequence ID" value="RDH86816.1"/>
    <property type="molecule type" value="Genomic_DNA"/>
</dbReference>
<feature type="transmembrane region" description="Helical" evidence="8">
    <location>
        <begin position="241"/>
        <end position="265"/>
    </location>
</feature>
<accession>A0A370DPH9</accession>
<feature type="transmembrane region" description="Helical" evidence="8">
    <location>
        <begin position="603"/>
        <end position="622"/>
    </location>
</feature>